<dbReference type="GO" id="GO:0030424">
    <property type="term" value="C:axon"/>
    <property type="evidence" value="ECO:0007669"/>
    <property type="project" value="TreeGrafter"/>
</dbReference>
<dbReference type="CDD" id="cd09498">
    <property type="entry name" value="SAM_caskin1_2_repeat2"/>
    <property type="match status" value="1"/>
</dbReference>
<feature type="compositionally biased region" description="Polar residues" evidence="1">
    <location>
        <begin position="1"/>
        <end position="12"/>
    </location>
</feature>
<dbReference type="GO" id="GO:0035591">
    <property type="term" value="F:signaling adaptor activity"/>
    <property type="evidence" value="ECO:0007669"/>
    <property type="project" value="TreeGrafter"/>
</dbReference>
<sequence length="534" mass="57695">SSTQASVATNHTLRGDSPPSRNSVHSSSSGGSLGSGSMERLDEGTYTPVSQLNVVDLVMNGVPDADVLAAWLHDLRFEEYLQLFLGQGYDVPTVARMTPEDLTAIGITKPGHRKRLTTEIHRWRVTDSWPTVPPAGGLREWLRAIGLPEYVPLFETQGYSQLKEVLQLTWEDFEDIGITRLGHLKKLGLAIKKLKDHRLGVASAQQPSSGEMMLINVPNGRTTVEVKPYSHQPSNGLNTFQQTSASPSHLMHPAAAPSTDAYGTFPRRNGHAHNLIMTEAIVHDGGRPMVEVRPVSKMSSQEVLSHDYDDWLHEDSPKKHSLFAVASSSSYANANLHGDLDLPEQKKSIRLNLHSPGRILSDGRPPLAPKRQSSVPPPAPSSQQRLDSSGDSDDYPPPPAPIACEGPIRRLRSVISVGGNPAVLDSMPLPDSSRSSTSSTEALPFANENCGTIRSRNDGVARSASTTNATLGSSSSSRRSARDVFADPGANMVDSRRPQNGLDGNGDVLNDIGHMLQNLTDELDALLCPAVSRT</sequence>
<feature type="region of interest" description="Disordered" evidence="1">
    <location>
        <begin position="420"/>
        <end position="481"/>
    </location>
</feature>
<protein>
    <submittedName>
        <fullName evidence="4">SAM domain-containing protein</fullName>
    </submittedName>
</protein>
<dbReference type="WBParaSite" id="PSAMB.scaffold11131size3571.g33892.t1">
    <property type="protein sequence ID" value="PSAMB.scaffold11131size3571.g33892.t1"/>
    <property type="gene ID" value="PSAMB.scaffold11131size3571.g33892"/>
</dbReference>
<evidence type="ECO:0000313" key="3">
    <source>
        <dbReference type="Proteomes" id="UP000887566"/>
    </source>
</evidence>
<organism evidence="3 4">
    <name type="scientific">Plectus sambesii</name>
    <dbReference type="NCBI Taxonomy" id="2011161"/>
    <lineage>
        <taxon>Eukaryota</taxon>
        <taxon>Metazoa</taxon>
        <taxon>Ecdysozoa</taxon>
        <taxon>Nematoda</taxon>
        <taxon>Chromadorea</taxon>
        <taxon>Plectida</taxon>
        <taxon>Plectina</taxon>
        <taxon>Plectoidea</taxon>
        <taxon>Plectidae</taxon>
        <taxon>Plectus</taxon>
    </lineage>
</organism>
<dbReference type="InterPro" id="IPR013761">
    <property type="entry name" value="SAM/pointed_sf"/>
</dbReference>
<dbReference type="Proteomes" id="UP000887566">
    <property type="component" value="Unplaced"/>
</dbReference>
<dbReference type="PANTHER" id="PTHR24155">
    <property type="entry name" value="OSTEOCLAST-STIMULATING FACTOR 1"/>
    <property type="match status" value="1"/>
</dbReference>
<name>A0A914UMC0_9BILA</name>
<evidence type="ECO:0000256" key="1">
    <source>
        <dbReference type="SAM" id="MobiDB-lite"/>
    </source>
</evidence>
<dbReference type="AlphaFoldDB" id="A0A914UMC0"/>
<dbReference type="GO" id="GO:0007409">
    <property type="term" value="P:axonogenesis"/>
    <property type="evidence" value="ECO:0007669"/>
    <property type="project" value="TreeGrafter"/>
</dbReference>
<feature type="region of interest" description="Disordered" evidence="1">
    <location>
        <begin position="1"/>
        <end position="42"/>
    </location>
</feature>
<feature type="compositionally biased region" description="Low complexity" evidence="1">
    <location>
        <begin position="424"/>
        <end position="440"/>
    </location>
</feature>
<dbReference type="PANTHER" id="PTHR24155:SF11">
    <property type="entry name" value="CASKIN, ISOFORM B"/>
    <property type="match status" value="1"/>
</dbReference>
<reference evidence="4" key="1">
    <citation type="submission" date="2022-11" db="UniProtKB">
        <authorList>
            <consortium name="WormBaseParasite"/>
        </authorList>
    </citation>
    <scope>IDENTIFICATION</scope>
</reference>
<dbReference type="GO" id="GO:0007185">
    <property type="term" value="P:cell surface receptor protein tyrosine phosphatase signaling pathway"/>
    <property type="evidence" value="ECO:0007669"/>
    <property type="project" value="TreeGrafter"/>
</dbReference>
<dbReference type="InterPro" id="IPR035498">
    <property type="entry name" value="Caskin1/2_SAM_2"/>
</dbReference>
<feature type="region of interest" description="Disordered" evidence="1">
    <location>
        <begin position="487"/>
        <end position="506"/>
    </location>
</feature>
<dbReference type="FunFam" id="1.10.150.50:FF:000071">
    <property type="entry name" value="Caskin, isoform D"/>
    <property type="match status" value="1"/>
</dbReference>
<dbReference type="GO" id="GO:0005925">
    <property type="term" value="C:focal adhesion"/>
    <property type="evidence" value="ECO:0007669"/>
    <property type="project" value="TreeGrafter"/>
</dbReference>
<dbReference type="SUPFAM" id="SSF47769">
    <property type="entry name" value="SAM/Pointed domain"/>
    <property type="match status" value="2"/>
</dbReference>
<keyword evidence="3" id="KW-1185">Reference proteome</keyword>
<dbReference type="Pfam" id="PF00536">
    <property type="entry name" value="SAM_1"/>
    <property type="match status" value="2"/>
</dbReference>
<dbReference type="InterPro" id="IPR001660">
    <property type="entry name" value="SAM"/>
</dbReference>
<dbReference type="PROSITE" id="PS50105">
    <property type="entry name" value="SAM_DOMAIN"/>
    <property type="match status" value="2"/>
</dbReference>
<dbReference type="InterPro" id="IPR035497">
    <property type="entry name" value="Caskin1/2_SAM_1"/>
</dbReference>
<dbReference type="GO" id="GO:0019903">
    <property type="term" value="F:protein phosphatase binding"/>
    <property type="evidence" value="ECO:0007669"/>
    <property type="project" value="TreeGrafter"/>
</dbReference>
<feature type="compositionally biased region" description="Low complexity" evidence="1">
    <location>
        <begin position="17"/>
        <end position="30"/>
    </location>
</feature>
<dbReference type="SMART" id="SM00454">
    <property type="entry name" value="SAM"/>
    <property type="match status" value="2"/>
</dbReference>
<feature type="region of interest" description="Disordered" evidence="1">
    <location>
        <begin position="354"/>
        <end position="405"/>
    </location>
</feature>
<accession>A0A914UMC0</accession>
<evidence type="ECO:0000259" key="2">
    <source>
        <dbReference type="PROSITE" id="PS50105"/>
    </source>
</evidence>
<feature type="domain" description="SAM" evidence="2">
    <location>
        <begin position="63"/>
        <end position="126"/>
    </location>
</feature>
<dbReference type="FunFam" id="1.10.150.50:FF:000028">
    <property type="entry name" value="caskin-2 isoform X2"/>
    <property type="match status" value="1"/>
</dbReference>
<evidence type="ECO:0000313" key="4">
    <source>
        <dbReference type="WBParaSite" id="PSAMB.scaffold11131size3571.g33892.t1"/>
    </source>
</evidence>
<dbReference type="CDD" id="cd09497">
    <property type="entry name" value="SAM_caskin1_2_repeat1"/>
    <property type="match status" value="1"/>
</dbReference>
<feature type="compositionally biased region" description="Low complexity" evidence="1">
    <location>
        <begin position="463"/>
        <end position="478"/>
    </location>
</feature>
<proteinExistence type="predicted"/>
<feature type="domain" description="SAM" evidence="2">
    <location>
        <begin position="140"/>
        <end position="197"/>
    </location>
</feature>
<dbReference type="Gene3D" id="1.10.150.50">
    <property type="entry name" value="Transcription Factor, Ets-1"/>
    <property type="match status" value="2"/>
</dbReference>